<protein>
    <submittedName>
        <fullName evidence="1">Uncharacterized protein</fullName>
    </submittedName>
</protein>
<organism evidence="1 2">
    <name type="scientific">Friedmanniomyces endolithicus</name>
    <dbReference type="NCBI Taxonomy" id="329885"/>
    <lineage>
        <taxon>Eukaryota</taxon>
        <taxon>Fungi</taxon>
        <taxon>Dikarya</taxon>
        <taxon>Ascomycota</taxon>
        <taxon>Pezizomycotina</taxon>
        <taxon>Dothideomycetes</taxon>
        <taxon>Dothideomycetidae</taxon>
        <taxon>Mycosphaerellales</taxon>
        <taxon>Teratosphaeriaceae</taxon>
        <taxon>Friedmanniomyces</taxon>
    </lineage>
</organism>
<proteinExistence type="predicted"/>
<dbReference type="EMBL" id="NAJP01000054">
    <property type="protein sequence ID" value="TKA37182.1"/>
    <property type="molecule type" value="Genomic_DNA"/>
</dbReference>
<comment type="caution">
    <text evidence="1">The sequence shown here is derived from an EMBL/GenBank/DDBJ whole genome shotgun (WGS) entry which is preliminary data.</text>
</comment>
<gene>
    <name evidence="1" type="ORF">B0A54_12043</name>
</gene>
<dbReference type="OrthoDB" id="10282730at2759"/>
<sequence length="136" mass="15206">MCTEPTPREALRRAIDSFDKSTSLWTSNQLWALTACKTLIETCVQDIESRQMAMYDTPADLHAVFARVNRILFRRQLSNVELTLSTTLVKDTGFIGMTTAEPSGRVLVEIDVSKAIPHESLSQTILSTLLHECVHA</sequence>
<accession>A0A4U0UPI7</accession>
<dbReference type="AlphaFoldDB" id="A0A4U0UPI7"/>
<name>A0A4U0UPI7_9PEZI</name>
<reference evidence="1 2" key="1">
    <citation type="submission" date="2017-03" db="EMBL/GenBank/DDBJ databases">
        <title>Genomes of endolithic fungi from Antarctica.</title>
        <authorList>
            <person name="Coleine C."/>
            <person name="Masonjones S."/>
            <person name="Stajich J.E."/>
        </authorList>
    </citation>
    <scope>NUCLEOTIDE SEQUENCE [LARGE SCALE GENOMIC DNA]</scope>
    <source>
        <strain evidence="1 2">CCFEE 5311</strain>
    </source>
</reference>
<evidence type="ECO:0000313" key="2">
    <source>
        <dbReference type="Proteomes" id="UP000310066"/>
    </source>
</evidence>
<dbReference type="Proteomes" id="UP000310066">
    <property type="component" value="Unassembled WGS sequence"/>
</dbReference>
<evidence type="ECO:0000313" key="1">
    <source>
        <dbReference type="EMBL" id="TKA37182.1"/>
    </source>
</evidence>